<evidence type="ECO:0000259" key="5">
    <source>
        <dbReference type="PROSITE" id="PS50977"/>
    </source>
</evidence>
<dbReference type="SUPFAM" id="SSF46689">
    <property type="entry name" value="Homeodomain-like"/>
    <property type="match status" value="1"/>
</dbReference>
<evidence type="ECO:0000256" key="3">
    <source>
        <dbReference type="PROSITE-ProRule" id="PRU00335"/>
    </source>
</evidence>
<dbReference type="PRINTS" id="PR00455">
    <property type="entry name" value="HTHTETR"/>
</dbReference>
<accession>A0ABX7Q2Q6</accession>
<dbReference type="EMBL" id="CP071382">
    <property type="protein sequence ID" value="QSV45731.1"/>
    <property type="molecule type" value="Genomic_DNA"/>
</dbReference>
<evidence type="ECO:0000313" key="7">
    <source>
        <dbReference type="Proteomes" id="UP000663651"/>
    </source>
</evidence>
<evidence type="ECO:0000256" key="2">
    <source>
        <dbReference type="ARBA" id="ARBA00023125"/>
    </source>
</evidence>
<dbReference type="InterPro" id="IPR001647">
    <property type="entry name" value="HTH_TetR"/>
</dbReference>
<gene>
    <name evidence="6" type="ORF">JZM60_00070</name>
</gene>
<dbReference type="Pfam" id="PF00440">
    <property type="entry name" value="TetR_N"/>
    <property type="match status" value="1"/>
</dbReference>
<keyword evidence="1" id="KW-0175">Coiled coil</keyword>
<dbReference type="Gene3D" id="1.10.357.10">
    <property type="entry name" value="Tetracycline Repressor, domain 2"/>
    <property type="match status" value="1"/>
</dbReference>
<feature type="domain" description="HTH tetR-type" evidence="5">
    <location>
        <begin position="29"/>
        <end position="89"/>
    </location>
</feature>
<reference evidence="6 7" key="1">
    <citation type="submission" date="2021-03" db="EMBL/GenBank/DDBJ databases">
        <title>Geobacter metallireducens gen. nov. sp. nov., a microorganism capable of coupling the complete oxidation of organic compounds to the reduction of iron and other metals.</title>
        <authorList>
            <person name="Li Y."/>
        </authorList>
    </citation>
    <scope>NUCLEOTIDE SEQUENCE [LARGE SCALE GENOMIC DNA]</scope>
    <source>
        <strain evidence="6 7">Jerry-YX</strain>
    </source>
</reference>
<dbReference type="Proteomes" id="UP000663651">
    <property type="component" value="Chromosome"/>
</dbReference>
<evidence type="ECO:0000256" key="1">
    <source>
        <dbReference type="ARBA" id="ARBA00023054"/>
    </source>
</evidence>
<proteinExistence type="predicted"/>
<keyword evidence="2 3" id="KW-0238">DNA-binding</keyword>
<evidence type="ECO:0000313" key="6">
    <source>
        <dbReference type="EMBL" id="QSV45731.1"/>
    </source>
</evidence>
<feature type="compositionally biased region" description="Basic and acidic residues" evidence="4">
    <location>
        <begin position="1"/>
        <end position="15"/>
    </location>
</feature>
<feature type="region of interest" description="Disordered" evidence="4">
    <location>
        <begin position="1"/>
        <end position="27"/>
    </location>
</feature>
<name>A0ABX7Q2Q6_9BACT</name>
<feature type="DNA-binding region" description="H-T-H motif" evidence="3">
    <location>
        <begin position="52"/>
        <end position="71"/>
    </location>
</feature>
<evidence type="ECO:0000256" key="4">
    <source>
        <dbReference type="SAM" id="MobiDB-lite"/>
    </source>
</evidence>
<dbReference type="PANTHER" id="PTHR30055">
    <property type="entry name" value="HTH-TYPE TRANSCRIPTIONAL REGULATOR RUTR"/>
    <property type="match status" value="1"/>
</dbReference>
<dbReference type="PROSITE" id="PS50977">
    <property type="entry name" value="HTH_TETR_2"/>
    <property type="match status" value="1"/>
</dbReference>
<protein>
    <submittedName>
        <fullName evidence="6">TetR/AcrR family transcriptional regulator</fullName>
    </submittedName>
</protein>
<dbReference type="InterPro" id="IPR050109">
    <property type="entry name" value="HTH-type_TetR-like_transc_reg"/>
</dbReference>
<organism evidence="6 7">
    <name type="scientific">Geobacter benzoatilyticus</name>
    <dbReference type="NCBI Taxonomy" id="2815309"/>
    <lineage>
        <taxon>Bacteria</taxon>
        <taxon>Pseudomonadati</taxon>
        <taxon>Thermodesulfobacteriota</taxon>
        <taxon>Desulfuromonadia</taxon>
        <taxon>Geobacterales</taxon>
        <taxon>Geobacteraceae</taxon>
        <taxon>Geobacter</taxon>
    </lineage>
</organism>
<dbReference type="InterPro" id="IPR009057">
    <property type="entry name" value="Homeodomain-like_sf"/>
</dbReference>
<dbReference type="PANTHER" id="PTHR30055:SF183">
    <property type="entry name" value="NUCLEOID OCCLUSION FACTOR SLMA"/>
    <property type="match status" value="1"/>
</dbReference>
<keyword evidence="7" id="KW-1185">Reference proteome</keyword>
<dbReference type="RefSeq" id="WP_207163522.1">
    <property type="nucleotide sequence ID" value="NZ_CP071382.1"/>
</dbReference>
<sequence>MKEADSGSHRADRGAMRRSGAPAGPRKADLKRATLIEAAGRLFVEKGYEATTMDEIAAAANFAKGTLYHYFSNKAELLRVLREVFENEVMEKVSARVESCPADDWRGRIIAWIEAAVEAYFKLRELHDVVIYSLGMPFRHTMAEAEITRYLTGLIRDGGKAGAWQVDDERWTAVIMFYAFRGACDEAMMGTERAEDVPKKLNDLFLRILGGQG</sequence>